<accession>A0A7J6N7C4</accession>
<reference evidence="2 3" key="1">
    <citation type="submission" date="2020-04" db="EMBL/GenBank/DDBJ databases">
        <title>Perkinsus olseni comparative genomics.</title>
        <authorList>
            <person name="Bogema D.R."/>
        </authorList>
    </citation>
    <scope>NUCLEOTIDE SEQUENCE [LARGE SCALE GENOMIC DNA]</scope>
    <source>
        <strain evidence="2">00978-12</strain>
    </source>
</reference>
<dbReference type="Proteomes" id="UP000541610">
    <property type="component" value="Unassembled WGS sequence"/>
</dbReference>
<dbReference type="EMBL" id="JABANP010000745">
    <property type="protein sequence ID" value="KAF4679370.1"/>
    <property type="molecule type" value="Genomic_DNA"/>
</dbReference>
<evidence type="ECO:0000313" key="2">
    <source>
        <dbReference type="EMBL" id="KAF4679370.1"/>
    </source>
</evidence>
<comment type="caution">
    <text evidence="2">The sequence shown here is derived from an EMBL/GenBank/DDBJ whole genome shotgun (WGS) entry which is preliminary data.</text>
</comment>
<dbReference type="AlphaFoldDB" id="A0A7J6N7C4"/>
<evidence type="ECO:0000313" key="3">
    <source>
        <dbReference type="Proteomes" id="UP000541610"/>
    </source>
</evidence>
<feature type="region of interest" description="Disordered" evidence="1">
    <location>
        <begin position="73"/>
        <end position="111"/>
    </location>
</feature>
<proteinExistence type="predicted"/>
<feature type="compositionally biased region" description="Polar residues" evidence="1">
    <location>
        <begin position="73"/>
        <end position="94"/>
    </location>
</feature>
<sequence length="111" mass="12554">MSVIRNDFRDGKILLFVKNLGSKPISFLFIYYMASRFDQLAPTQRRTEEPGTHQFIAYKLAVDADIDTYGTKNPVASSNKKQLLPTTSSVNTQSEYKKPKFQVSQLPSTST</sequence>
<gene>
    <name evidence="2" type="ORF">FOZ60_015146</name>
</gene>
<evidence type="ECO:0000256" key="1">
    <source>
        <dbReference type="SAM" id="MobiDB-lite"/>
    </source>
</evidence>
<feature type="compositionally biased region" description="Polar residues" evidence="1">
    <location>
        <begin position="102"/>
        <end position="111"/>
    </location>
</feature>
<organism evidence="2 3">
    <name type="scientific">Perkinsus olseni</name>
    <name type="common">Perkinsus atlanticus</name>
    <dbReference type="NCBI Taxonomy" id="32597"/>
    <lineage>
        <taxon>Eukaryota</taxon>
        <taxon>Sar</taxon>
        <taxon>Alveolata</taxon>
        <taxon>Perkinsozoa</taxon>
        <taxon>Perkinsea</taxon>
        <taxon>Perkinsida</taxon>
        <taxon>Perkinsidae</taxon>
        <taxon>Perkinsus</taxon>
    </lineage>
</organism>
<name>A0A7J6N7C4_PEROL</name>
<protein>
    <submittedName>
        <fullName evidence="2">Uncharacterized protein</fullName>
    </submittedName>
</protein>